<evidence type="ECO:0000256" key="7">
    <source>
        <dbReference type="ARBA" id="ARBA00023018"/>
    </source>
</evidence>
<evidence type="ECO:0000256" key="5">
    <source>
        <dbReference type="ARBA" id="ARBA00022837"/>
    </source>
</evidence>
<evidence type="ECO:0000256" key="11">
    <source>
        <dbReference type="ARBA" id="ARBA00034103"/>
    </source>
</evidence>
<sequence length="1376" mass="155511">MLDPSSSEEESDEILEEESGKDVLGSAASGARLSPSRTSEGSGGGAGLGGGGGAGAGAGVGAGGGGGSGASSGGGAGGLQPSSRAGGGRPSSPSPSVVSEKEKEELERLQKEEEERKKRLQLYVFVMRCIAYPFNAKQPTDMARRQQKISKQQLQTVKDRFQAFLNGETQIVADEAFMNAVQSYYEVFLKSDRVARMVQSGGCSANDSREVFKKHIEKRVRSLPEIDGLSKETVLSSWMAKFDAIYRGEEDPRKQQARMTASAASELILSKEQLYEMFQNILGIKKFEHQLLYNACQLDNPDEQAAQIRRELDGRLQMADQIARERKFPKFVSKEMENMYIEELKSSVNLLMANLESMPVSKGGEFKLQKLKRSHNASIIDMGEESENQLSKSDVVLSFSLEVVIMEVQGLKSLAPNRIVYCTMEVEGGEKLQTDQAEASKPTWGTQGDFSTTHALPAVKVKLFTESTGVLALEDKELGRVILHPTPNSPKQSEWHKMTVSKNCPDQDLKIKLAVRMDKPQNMKHSGYLWAIGKNVWKRWKKRFFVLVQVSQYTFAMCSYREKKAEPQELLQLDGYTVDYTDPQPGLEGGRAFFNAVKEGDTVIFASDDEQDRILWVQAMYRATGQSHKPVPPTQVQKLNAKGGNVPQLDAPISQFYADRAQKHGMDEFISSNPCNFDHASLFEMVQRLTLDHRLNDSYSCLGWFSPGQVFVLDEYCARNGVRGCHRHLCYLRDLLERAENGAMIDPTLLHYSFAFCASHVHGNSQQMHAYLSGLTPNTDPEGSKTPSPSEPEAKKDTKKESKKRKNPKTQANPEPKRPDGIGTVTVEEKERFEEIKERLRVLLENQITHFRYCFPFGRPEGALKATLSLLERVLMKDIVTPVPQEEVKTVIRKCLEQAALVNYSRLSEYAKIEGKKREMYEHPVFCLASQVMDLTIQNVGRLITPAKKLEDTIRLAELVIEVLQQNEEHHAEGKEAFAWWSDLMVEHAETFLSLFAVDMDAALEVQPPDTWDSFPLFQLLNDFLRTDYNLCNGKFHKHLQDLFAPLVVRYVDLMESSIAQSIHRGFERESWEPVNNGSGTSEDLFWKLDALQTFIRDLHWPEEEFGKHLEQRLKLMASDMIESCVKRTRIAFEVKLQKTSRSTDFRVPQSICTMFNVMVDAKAQSTKLCSMEMGQEFAKEWHQYHSKIDELIEETVKEMITLLVAKFVTILEGVLAKLSRYDEGTLFSSFLSFTVKAASKYVDVPKPGMDVADAYVTFVRHSQDVLRDKVNEEMYIERLFDQWYSSSMNVICTWLTDRMDLQLHIYQLKTLIRMVKKTYRDFRLQGVLDSTLNSKTYETIRNRLTVEEATASVSEGGGLQGISMKDSDEEDEEDD</sequence>
<dbReference type="PANTHER" id="PTHR12166">
    <property type="entry name" value="CALCIUM-DEPENDENT SECRETION ACTIVATOR"/>
    <property type="match status" value="1"/>
</dbReference>
<dbReference type="PANTHER" id="PTHR12166:SF6">
    <property type="entry name" value="CALCIUM-DEPENDENT SECRETION ACTIVATOR 1"/>
    <property type="match status" value="1"/>
</dbReference>
<dbReference type="GO" id="GO:0046872">
    <property type="term" value="F:metal ion binding"/>
    <property type="evidence" value="ECO:0007669"/>
    <property type="project" value="UniProtKB-KW"/>
</dbReference>
<keyword evidence="7" id="KW-0770">Synapse</keyword>
<name>A0A8B8YSU1_BALMU</name>
<evidence type="ECO:0000256" key="10">
    <source>
        <dbReference type="ARBA" id="ARBA00023329"/>
    </source>
</evidence>
<keyword evidence="10" id="KW-0968">Cytoplasmic vesicle</keyword>
<dbReference type="InterPro" id="IPR001849">
    <property type="entry name" value="PH_domain"/>
</dbReference>
<keyword evidence="2" id="KW-0813">Transport</keyword>
<dbReference type="SMART" id="SM00233">
    <property type="entry name" value="PH"/>
    <property type="match status" value="1"/>
</dbReference>
<dbReference type="Gene3D" id="1.10.357.50">
    <property type="match status" value="1"/>
</dbReference>
<keyword evidence="5" id="KW-0106">Calcium</keyword>
<evidence type="ECO:0000256" key="12">
    <source>
        <dbReference type="SAM" id="MobiDB-lite"/>
    </source>
</evidence>
<dbReference type="Pfam" id="PF00169">
    <property type="entry name" value="PH"/>
    <property type="match status" value="1"/>
</dbReference>
<reference evidence="17" key="2">
    <citation type="submission" date="2025-08" db="UniProtKB">
        <authorList>
            <consortium name="RefSeq"/>
        </authorList>
    </citation>
    <scope>IDENTIFICATION</scope>
    <source>
        <tissue evidence="17">Epidermis and Blubber</tissue>
    </source>
</reference>
<dbReference type="InterPro" id="IPR057457">
    <property type="entry name" value="CAPS_C2"/>
</dbReference>
<dbReference type="GO" id="GO:0016079">
    <property type="term" value="P:synaptic vesicle exocytosis"/>
    <property type="evidence" value="ECO:0007669"/>
    <property type="project" value="InterPro"/>
</dbReference>
<organism evidence="16 17">
    <name type="scientific">Balaenoptera musculus</name>
    <name type="common">Blue whale</name>
    <dbReference type="NCBI Taxonomy" id="9771"/>
    <lineage>
        <taxon>Eukaryota</taxon>
        <taxon>Metazoa</taxon>
        <taxon>Chordata</taxon>
        <taxon>Craniata</taxon>
        <taxon>Vertebrata</taxon>
        <taxon>Euteleostomi</taxon>
        <taxon>Mammalia</taxon>
        <taxon>Eutheria</taxon>
        <taxon>Laurasiatheria</taxon>
        <taxon>Artiodactyla</taxon>
        <taxon>Whippomorpha</taxon>
        <taxon>Cetacea</taxon>
        <taxon>Mysticeti</taxon>
        <taxon>Balaenopteridae</taxon>
        <taxon>Balaenoptera</taxon>
    </lineage>
</organism>
<evidence type="ECO:0000256" key="6">
    <source>
        <dbReference type="ARBA" id="ARBA00022927"/>
    </source>
</evidence>
<feature type="compositionally biased region" description="Basic and acidic residues" evidence="12">
    <location>
        <begin position="99"/>
        <end position="110"/>
    </location>
</feature>
<evidence type="ECO:0000313" key="17">
    <source>
        <dbReference type="RefSeq" id="XP_036724929.1"/>
    </source>
</evidence>
<comment type="subcellular location">
    <subcellularLocation>
        <location evidence="1">Cytoplasmic vesicle membrane</location>
    </subcellularLocation>
    <subcellularLocation>
        <location evidence="11">Synapse</location>
    </subcellularLocation>
</comment>
<keyword evidence="3" id="KW-0268">Exocytosis</keyword>
<dbReference type="SUPFAM" id="SSF50729">
    <property type="entry name" value="PH domain-like"/>
    <property type="match status" value="1"/>
</dbReference>
<evidence type="ECO:0000259" key="13">
    <source>
        <dbReference type="PROSITE" id="PS50003"/>
    </source>
</evidence>
<dbReference type="PROSITE" id="PS51258">
    <property type="entry name" value="MHD1"/>
    <property type="match status" value="1"/>
</dbReference>
<feature type="domain" description="C2" evidence="14">
    <location>
        <begin position="381"/>
        <end position="496"/>
    </location>
</feature>
<dbReference type="GO" id="GO:0045921">
    <property type="term" value="P:positive regulation of exocytosis"/>
    <property type="evidence" value="ECO:0007669"/>
    <property type="project" value="TreeGrafter"/>
</dbReference>
<dbReference type="CTD" id="8618"/>
<dbReference type="InterPro" id="IPR000008">
    <property type="entry name" value="C2_dom"/>
</dbReference>
<dbReference type="InterPro" id="IPR010439">
    <property type="entry name" value="MUN_dom"/>
</dbReference>
<feature type="region of interest" description="Disordered" evidence="12">
    <location>
        <begin position="771"/>
        <end position="825"/>
    </location>
</feature>
<dbReference type="GO" id="GO:0030659">
    <property type="term" value="C:cytoplasmic vesicle membrane"/>
    <property type="evidence" value="ECO:0007669"/>
    <property type="project" value="UniProtKB-SubCell"/>
</dbReference>
<dbReference type="PROSITE" id="PS50004">
    <property type="entry name" value="C2"/>
    <property type="match status" value="1"/>
</dbReference>
<feature type="compositionally biased region" description="Polar residues" evidence="12">
    <location>
        <begin position="775"/>
        <end position="788"/>
    </location>
</feature>
<evidence type="ECO:0000256" key="4">
    <source>
        <dbReference type="ARBA" id="ARBA00022723"/>
    </source>
</evidence>
<gene>
    <name evidence="17" type="primary">CADPS</name>
</gene>
<evidence type="ECO:0000256" key="1">
    <source>
        <dbReference type="ARBA" id="ARBA00004156"/>
    </source>
</evidence>
<dbReference type="CDD" id="cd01234">
    <property type="entry name" value="PH_CADPS"/>
    <property type="match status" value="1"/>
</dbReference>
<feature type="domain" description="PH" evidence="13">
    <location>
        <begin position="522"/>
        <end position="625"/>
    </location>
</feature>
<keyword evidence="4" id="KW-0479">Metal-binding</keyword>
<dbReference type="FunFam" id="1.10.357.50:FF:000002">
    <property type="entry name" value="calcium-dependent secretion activator 2 isoform X7"/>
    <property type="match status" value="1"/>
</dbReference>
<dbReference type="GO" id="GO:0015031">
    <property type="term" value="P:protein transport"/>
    <property type="evidence" value="ECO:0007669"/>
    <property type="project" value="UniProtKB-KW"/>
</dbReference>
<feature type="region of interest" description="Disordered" evidence="12">
    <location>
        <begin position="1"/>
        <end position="110"/>
    </location>
</feature>
<feature type="compositionally biased region" description="Gly residues" evidence="12">
    <location>
        <begin position="41"/>
        <end position="78"/>
    </location>
</feature>
<protein>
    <submittedName>
        <fullName evidence="17">Calcium-dependent secretion activator 1 isoform X5</fullName>
    </submittedName>
</protein>
<evidence type="ECO:0000256" key="3">
    <source>
        <dbReference type="ARBA" id="ARBA00022483"/>
    </source>
</evidence>
<dbReference type="GO" id="GO:0008289">
    <property type="term" value="F:lipid binding"/>
    <property type="evidence" value="ECO:0007669"/>
    <property type="project" value="UniProtKB-KW"/>
</dbReference>
<dbReference type="InterPro" id="IPR033227">
    <property type="entry name" value="CAPS"/>
</dbReference>
<dbReference type="Gene3D" id="2.30.29.30">
    <property type="entry name" value="Pleckstrin-homology domain (PH domain)/Phosphotyrosine-binding domain (PTB)"/>
    <property type="match status" value="1"/>
</dbReference>
<dbReference type="Pfam" id="PF06292">
    <property type="entry name" value="MUN"/>
    <property type="match status" value="2"/>
</dbReference>
<keyword evidence="6" id="KW-0653">Protein transport</keyword>
<dbReference type="RefSeq" id="XP_036724929.1">
    <property type="nucleotide sequence ID" value="XM_036869034.1"/>
</dbReference>
<feature type="region of interest" description="Disordered" evidence="12">
    <location>
        <begin position="1352"/>
        <end position="1376"/>
    </location>
</feature>
<dbReference type="GO" id="GO:1990504">
    <property type="term" value="P:dense core granule exocytosis"/>
    <property type="evidence" value="ECO:0007669"/>
    <property type="project" value="InterPro"/>
</dbReference>
<dbReference type="GeneID" id="118903701"/>
<dbReference type="GO" id="GO:0098978">
    <property type="term" value="C:glutamatergic synapse"/>
    <property type="evidence" value="ECO:0007669"/>
    <property type="project" value="TreeGrafter"/>
</dbReference>
<feature type="domain" description="MHD1" evidence="15">
    <location>
        <begin position="998"/>
        <end position="1129"/>
    </location>
</feature>
<keyword evidence="9" id="KW-0472">Membrane</keyword>
<dbReference type="FunFam" id="2.30.29.30:FF:000007">
    <property type="entry name" value="Calcium-dependent secretion activator 2 isoform B"/>
    <property type="match status" value="1"/>
</dbReference>
<dbReference type="GO" id="GO:0098793">
    <property type="term" value="C:presynapse"/>
    <property type="evidence" value="ECO:0007669"/>
    <property type="project" value="GOC"/>
</dbReference>
<dbReference type="InterPro" id="IPR014770">
    <property type="entry name" value="Munc13_1"/>
</dbReference>
<evidence type="ECO:0000259" key="15">
    <source>
        <dbReference type="PROSITE" id="PS51258"/>
    </source>
</evidence>
<dbReference type="Proteomes" id="UP000694857">
    <property type="component" value="Chromosome 11"/>
</dbReference>
<evidence type="ECO:0000313" key="16">
    <source>
        <dbReference type="Proteomes" id="UP000694857"/>
    </source>
</evidence>
<accession>A0A8B8YSU1</accession>
<dbReference type="Pfam" id="PF25341">
    <property type="entry name" value="C2_CAPS"/>
    <property type="match status" value="1"/>
</dbReference>
<evidence type="ECO:0000256" key="2">
    <source>
        <dbReference type="ARBA" id="ARBA00022448"/>
    </source>
</evidence>
<reference evidence="16" key="1">
    <citation type="submission" date="2024-06" db="UniProtKB">
        <authorList>
            <consortium name="RefSeq"/>
        </authorList>
    </citation>
    <scope>NUCLEOTIDE SEQUENCE [LARGE SCALE GENOMIC DNA]</scope>
</reference>
<evidence type="ECO:0000256" key="8">
    <source>
        <dbReference type="ARBA" id="ARBA00023121"/>
    </source>
</evidence>
<evidence type="ECO:0000256" key="9">
    <source>
        <dbReference type="ARBA" id="ARBA00023136"/>
    </source>
</evidence>
<dbReference type="PROSITE" id="PS50003">
    <property type="entry name" value="PH_DOMAIN"/>
    <property type="match status" value="1"/>
</dbReference>
<feature type="compositionally biased region" description="Acidic residues" evidence="12">
    <location>
        <begin position="1"/>
        <end position="19"/>
    </location>
</feature>
<keyword evidence="8" id="KW-0446">Lipid-binding</keyword>
<dbReference type="InterPro" id="IPR011993">
    <property type="entry name" value="PH-like_dom_sf"/>
</dbReference>
<dbReference type="SMART" id="SM01145">
    <property type="entry name" value="DUF1041"/>
    <property type="match status" value="1"/>
</dbReference>
<proteinExistence type="predicted"/>
<evidence type="ECO:0000259" key="14">
    <source>
        <dbReference type="PROSITE" id="PS50004"/>
    </source>
</evidence>
<keyword evidence="16" id="KW-1185">Reference proteome</keyword>